<dbReference type="FunCoup" id="A0A1Y2G1W3">
    <property type="interactions" value="380"/>
</dbReference>
<accession>A0A1Y2G1W3</accession>
<keyword evidence="7" id="KW-1185">Reference proteome</keyword>
<dbReference type="GO" id="GO:0022627">
    <property type="term" value="C:cytosolic small ribosomal subunit"/>
    <property type="evidence" value="ECO:0007669"/>
    <property type="project" value="TreeGrafter"/>
</dbReference>
<dbReference type="SUPFAM" id="SSF50249">
    <property type="entry name" value="Nucleic acid-binding proteins"/>
    <property type="match status" value="1"/>
</dbReference>
<proteinExistence type="inferred from homology"/>
<dbReference type="PRINTS" id="PR00973">
    <property type="entry name" value="RIBOSOMALS17"/>
</dbReference>
<dbReference type="NCBIfam" id="TIGR03630">
    <property type="entry name" value="uS17_arch"/>
    <property type="match status" value="1"/>
</dbReference>
<dbReference type="InterPro" id="IPR032440">
    <property type="entry name" value="Ribosomal_uS17_N"/>
</dbReference>
<comment type="caution">
    <text evidence="6">The sequence shown here is derived from an EMBL/GenBank/DDBJ whole genome shotgun (WGS) entry which is preliminary data.</text>
</comment>
<evidence type="ECO:0000256" key="3">
    <source>
        <dbReference type="ARBA" id="ARBA00023274"/>
    </source>
</evidence>
<evidence type="ECO:0000259" key="5">
    <source>
        <dbReference type="Pfam" id="PF16205"/>
    </source>
</evidence>
<dbReference type="InterPro" id="IPR012340">
    <property type="entry name" value="NA-bd_OB-fold"/>
</dbReference>
<dbReference type="GO" id="GO:0003735">
    <property type="term" value="F:structural constituent of ribosome"/>
    <property type="evidence" value="ECO:0007669"/>
    <property type="project" value="InterPro"/>
</dbReference>
<evidence type="ECO:0000313" key="7">
    <source>
        <dbReference type="Proteomes" id="UP000193467"/>
    </source>
</evidence>
<dbReference type="Pfam" id="PF00366">
    <property type="entry name" value="Ribosomal_S17"/>
    <property type="match status" value="1"/>
</dbReference>
<dbReference type="PANTHER" id="PTHR10744">
    <property type="entry name" value="40S RIBOSOMAL PROTEIN S11 FAMILY MEMBER"/>
    <property type="match status" value="1"/>
</dbReference>
<dbReference type="GO" id="GO:0006412">
    <property type="term" value="P:translation"/>
    <property type="evidence" value="ECO:0007669"/>
    <property type="project" value="InterPro"/>
</dbReference>
<keyword evidence="3 4" id="KW-0687">Ribonucleoprotein</keyword>
<dbReference type="EMBL" id="MCGR01000003">
    <property type="protein sequence ID" value="ORY90878.1"/>
    <property type="molecule type" value="Genomic_DNA"/>
</dbReference>
<gene>
    <name evidence="6" type="ORF">BCR35DRAFT_299491</name>
</gene>
<dbReference type="OrthoDB" id="10254436at2759"/>
<evidence type="ECO:0000256" key="2">
    <source>
        <dbReference type="ARBA" id="ARBA00022980"/>
    </source>
</evidence>
<protein>
    <submittedName>
        <fullName evidence="6">Ribosomal protein S17-domain-containing protein</fullName>
    </submittedName>
</protein>
<evidence type="ECO:0000313" key="6">
    <source>
        <dbReference type="EMBL" id="ORY90878.1"/>
    </source>
</evidence>
<dbReference type="AlphaFoldDB" id="A0A1Y2G1W3"/>
<dbReference type="InParanoid" id="A0A1Y2G1W3"/>
<dbReference type="Pfam" id="PF16205">
    <property type="entry name" value="Ribosomal_S17_N"/>
    <property type="match status" value="1"/>
</dbReference>
<dbReference type="STRING" id="106004.A0A1Y2G1W3"/>
<feature type="domain" description="Small ribosomal subunit protein uS17 N-terminal" evidence="5">
    <location>
        <begin position="46"/>
        <end position="113"/>
    </location>
</feature>
<comment type="similarity">
    <text evidence="1 4">Belongs to the universal ribosomal protein uS17 family.</text>
</comment>
<dbReference type="InterPro" id="IPR019979">
    <property type="entry name" value="Ribosomal_uS17_CS"/>
</dbReference>
<reference evidence="6 7" key="1">
    <citation type="submission" date="2016-07" db="EMBL/GenBank/DDBJ databases">
        <title>Pervasive Adenine N6-methylation of Active Genes in Fungi.</title>
        <authorList>
            <consortium name="DOE Joint Genome Institute"/>
            <person name="Mondo S.J."/>
            <person name="Dannebaum R.O."/>
            <person name="Kuo R.C."/>
            <person name="Labutti K."/>
            <person name="Haridas S."/>
            <person name="Kuo A."/>
            <person name="Salamov A."/>
            <person name="Ahrendt S.R."/>
            <person name="Lipzen A."/>
            <person name="Sullivan W."/>
            <person name="Andreopoulos W.B."/>
            <person name="Clum A."/>
            <person name="Lindquist E."/>
            <person name="Daum C."/>
            <person name="Ramamoorthy G.K."/>
            <person name="Gryganskyi A."/>
            <person name="Culley D."/>
            <person name="Magnuson J.K."/>
            <person name="James T.Y."/>
            <person name="O'Malley M.A."/>
            <person name="Stajich J.E."/>
            <person name="Spatafora J.W."/>
            <person name="Visel A."/>
            <person name="Grigoriev I.V."/>
        </authorList>
    </citation>
    <scope>NUCLEOTIDE SEQUENCE [LARGE SCALE GENOMIC DNA]</scope>
    <source>
        <strain evidence="6 7">62-1032</strain>
    </source>
</reference>
<dbReference type="Proteomes" id="UP000193467">
    <property type="component" value="Unassembled WGS sequence"/>
</dbReference>
<name>A0A1Y2G1W3_9BASI</name>
<evidence type="ECO:0000256" key="1">
    <source>
        <dbReference type="ARBA" id="ARBA00010254"/>
    </source>
</evidence>
<dbReference type="Gene3D" id="2.40.50.1000">
    <property type="match status" value="1"/>
</dbReference>
<dbReference type="InterPro" id="IPR028333">
    <property type="entry name" value="Ribosomal_uS17_arc/euk"/>
</dbReference>
<dbReference type="PANTHER" id="PTHR10744:SF9">
    <property type="entry name" value="40S RIBOSOMAL PROTEIN S11-RELATED"/>
    <property type="match status" value="1"/>
</dbReference>
<dbReference type="InterPro" id="IPR000266">
    <property type="entry name" value="Ribosomal_uS17"/>
</dbReference>
<dbReference type="FunFam" id="2.40.50.1000:FF:000001">
    <property type="entry name" value="40S ribosomal protein S11"/>
    <property type="match status" value="1"/>
</dbReference>
<dbReference type="CDD" id="cd00364">
    <property type="entry name" value="Ribosomal_uS17"/>
    <property type="match status" value="1"/>
</dbReference>
<sequence length="195" mass="21860">MAGTSGGRGGTPGSLDLTREGEMLTLYPLSSPLSSHQPTAFKMAEQIEKSFQKQPLFHNTKFATSSKKVGGKDRRWYKDVGLGFKTPKEAINGTYIDKKCPFTGEVSIRGRILTGKVVSAKMTRTIVIRREYLHYVPKYNRYEKRHKNLAAHCSPAFRVEVGDTVTVGQCRPLSKTVRFNVLRVSKAKAKTFVKF</sequence>
<organism evidence="6 7">
    <name type="scientific">Leucosporidium creatinivorum</name>
    <dbReference type="NCBI Taxonomy" id="106004"/>
    <lineage>
        <taxon>Eukaryota</taxon>
        <taxon>Fungi</taxon>
        <taxon>Dikarya</taxon>
        <taxon>Basidiomycota</taxon>
        <taxon>Pucciniomycotina</taxon>
        <taxon>Microbotryomycetes</taxon>
        <taxon>Leucosporidiales</taxon>
        <taxon>Leucosporidium</taxon>
    </lineage>
</organism>
<dbReference type="NCBIfam" id="NF006345">
    <property type="entry name" value="PRK08572.1"/>
    <property type="match status" value="1"/>
</dbReference>
<evidence type="ECO:0000256" key="4">
    <source>
        <dbReference type="RuleBase" id="RU003872"/>
    </source>
</evidence>
<keyword evidence="2 4" id="KW-0689">Ribosomal protein</keyword>
<dbReference type="PROSITE" id="PS00056">
    <property type="entry name" value="RIBOSOMAL_S17"/>
    <property type="match status" value="1"/>
</dbReference>